<dbReference type="AlphaFoldDB" id="A0A9Q0DDK3"/>
<sequence length="66" mass="7158">MALETAAFSRRVSPFTGLECRASDSRSTPCRAVDYDSPHSHRERAAKACGVTVPLVPKRGVPFLTP</sequence>
<organism evidence="1 2">
    <name type="scientific">Muraenolepis orangiensis</name>
    <name type="common">Patagonian moray cod</name>
    <dbReference type="NCBI Taxonomy" id="630683"/>
    <lineage>
        <taxon>Eukaryota</taxon>
        <taxon>Metazoa</taxon>
        <taxon>Chordata</taxon>
        <taxon>Craniata</taxon>
        <taxon>Vertebrata</taxon>
        <taxon>Euteleostomi</taxon>
        <taxon>Actinopterygii</taxon>
        <taxon>Neopterygii</taxon>
        <taxon>Teleostei</taxon>
        <taxon>Neoteleostei</taxon>
        <taxon>Acanthomorphata</taxon>
        <taxon>Zeiogadaria</taxon>
        <taxon>Gadariae</taxon>
        <taxon>Gadiformes</taxon>
        <taxon>Muraenolepidoidei</taxon>
        <taxon>Muraenolepididae</taxon>
        <taxon>Muraenolepis</taxon>
    </lineage>
</organism>
<evidence type="ECO:0000313" key="1">
    <source>
        <dbReference type="EMBL" id="KAJ3585721.1"/>
    </source>
</evidence>
<accession>A0A9Q0DDK3</accession>
<dbReference type="Proteomes" id="UP001148018">
    <property type="component" value="Unassembled WGS sequence"/>
</dbReference>
<keyword evidence="2" id="KW-1185">Reference proteome</keyword>
<gene>
    <name evidence="1" type="ORF">NHX12_014440</name>
</gene>
<dbReference type="EMBL" id="JANIIK010000118">
    <property type="protein sequence ID" value="KAJ3585721.1"/>
    <property type="molecule type" value="Genomic_DNA"/>
</dbReference>
<name>A0A9Q0DDK3_9TELE</name>
<reference evidence="1" key="1">
    <citation type="submission" date="2022-07" db="EMBL/GenBank/DDBJ databases">
        <title>Chromosome-level genome of Muraenolepis orangiensis.</title>
        <authorList>
            <person name="Kim J."/>
        </authorList>
    </citation>
    <scope>NUCLEOTIDE SEQUENCE</scope>
    <source>
        <strain evidence="1">KU_S4_2022</strain>
        <tissue evidence="1">Muscle</tissue>
    </source>
</reference>
<comment type="caution">
    <text evidence="1">The sequence shown here is derived from an EMBL/GenBank/DDBJ whole genome shotgun (WGS) entry which is preliminary data.</text>
</comment>
<protein>
    <submittedName>
        <fullName evidence="1">Uncharacterized protein</fullName>
    </submittedName>
</protein>
<proteinExistence type="predicted"/>
<evidence type="ECO:0000313" key="2">
    <source>
        <dbReference type="Proteomes" id="UP001148018"/>
    </source>
</evidence>